<keyword evidence="1" id="KW-0732">Signal</keyword>
<dbReference type="OrthoDB" id="386257at2759"/>
<accession>A0A1A7W6L4</accession>
<dbReference type="AlphaFoldDB" id="A0A384KW19"/>
<evidence type="ECO:0000313" key="3">
    <source>
        <dbReference type="Proteomes" id="UP000031513"/>
    </source>
</evidence>
<dbReference type="OMA" id="WVDYFND"/>
<proteinExistence type="predicted"/>
<protein>
    <recommendedName>
        <fullName evidence="4">Plasmodium RESA N-terminal domain-containing protein</fullName>
    </recommendedName>
</protein>
<dbReference type="InParanoid" id="A0A384KW19"/>
<accession>A0A384KW19</accession>
<evidence type="ECO:0000313" key="2">
    <source>
        <dbReference type="EMBL" id="CAA9986422.1"/>
    </source>
</evidence>
<sequence>MTIWNIFSIFLYHLVFSSFFPCTTTKGERLSGLPLSQENINKILSINHIDKFENFDTYLKFIKFKYEMVHLANEHFKKINSPEIQLLLNSKDILVKVLNENAERNKIKISKEYIEDTAEYILDELHKKNEVKKIEQVVHDEYCDSYRTEYYEYRDRQFNAAFENAHSNWAHNELTKNFDPQWKKVKWNLWVDYFNDILYTLKIKDYMLHVSILHLRTISSSCKEIYDTLKASLIQTYKDPFKQEYFKFLDSSVEEWEKLKEK</sequence>
<gene>
    <name evidence="2" type="ORF">PKNH_0215800</name>
</gene>
<feature type="signal peptide" evidence="1">
    <location>
        <begin position="1"/>
        <end position="17"/>
    </location>
</feature>
<name>A0A384KW19_PLAKH</name>
<dbReference type="Proteomes" id="UP000031513">
    <property type="component" value="Chromosome 2"/>
</dbReference>
<keyword evidence="3" id="KW-1185">Reference proteome</keyword>
<dbReference type="GeneID" id="7318731"/>
<reference evidence="2 3" key="1">
    <citation type="journal article" date="2008" name="Nature">
        <title>The genome of Plasmodium knowlesi strain H, a zoonotic malaria parasite with host range from monkey to man.</title>
        <authorList>
            <person name="Pain A."/>
            <person name="Boehme U."/>
            <person name="Berry A.E."/>
            <person name="Mungall K."/>
            <person name="Finn R."/>
            <person name="Jackson A.P."/>
            <person name="Mourier T."/>
            <person name="Mistry J."/>
            <person name="Pasini E.M."/>
            <person name="Aslett M."/>
            <person name="Balasubrammaniam S."/>
            <person name="Borgwardt K."/>
            <person name="Brooks K."/>
            <person name="Carret C."/>
            <person name="Carver T.J."/>
            <person name="Cherevach I."/>
            <person name="Chillingworth T."/>
            <person name="Clarke T.G."/>
            <person name="Galinski M.R."/>
            <person name="Hall N."/>
            <person name="Harper D."/>
            <person name="Harris D."/>
            <person name="Hauser H."/>
            <person name="Ivens A."/>
            <person name="Janssen C.S."/>
            <person name="Keane T."/>
            <person name="Larke N."/>
            <person name="Lapp S."/>
            <person name="Marti M."/>
            <person name="Moule S."/>
            <person name="Meyer I.M."/>
            <person name="Ormond D."/>
            <person name="Peters N."/>
            <person name="Sanders M."/>
            <person name="Sanders S."/>
            <person name="Sergeant T.J."/>
            <person name="Simmonds M."/>
            <person name="Smith F."/>
            <person name="Squares R."/>
            <person name="Thurston S."/>
            <person name="Tivey A.R."/>
            <person name="Walker D."/>
            <person name="White B."/>
            <person name="Zuiderwijk E."/>
            <person name="Churcher C."/>
            <person name="Quail M.A."/>
            <person name="Cowman A.F."/>
            <person name="Turner C.M.R."/>
            <person name="Rajandream M.A."/>
            <person name="Kocken C.H.M."/>
            <person name="Thomas A.W."/>
            <person name="Newbold C.I."/>
            <person name="Barrell B.G."/>
            <person name="Berriman M."/>
        </authorList>
    </citation>
    <scope>NUCLEOTIDE SEQUENCE [LARGE SCALE GENOMIC DNA]</scope>
    <source>
        <strain evidence="2 3">H</strain>
    </source>
</reference>
<dbReference type="RefSeq" id="XP_002257827.1">
    <property type="nucleotide sequence ID" value="XM_002257791.1"/>
</dbReference>
<dbReference type="EMBL" id="AM910984">
    <property type="protein sequence ID" value="CAA9986422.1"/>
    <property type="molecule type" value="Genomic_DNA"/>
</dbReference>
<feature type="chain" id="PRO_5030070737" description="Plasmodium RESA N-terminal domain-containing protein" evidence="1">
    <location>
        <begin position="18"/>
        <end position="262"/>
    </location>
</feature>
<dbReference type="KEGG" id="pkn:PKNH_0215800"/>
<evidence type="ECO:0000256" key="1">
    <source>
        <dbReference type="SAM" id="SignalP"/>
    </source>
</evidence>
<evidence type="ECO:0008006" key="4">
    <source>
        <dbReference type="Google" id="ProtNLM"/>
    </source>
</evidence>
<organism evidence="2 3">
    <name type="scientific">Plasmodium knowlesi (strain H)</name>
    <dbReference type="NCBI Taxonomy" id="5851"/>
    <lineage>
        <taxon>Eukaryota</taxon>
        <taxon>Sar</taxon>
        <taxon>Alveolata</taxon>
        <taxon>Apicomplexa</taxon>
        <taxon>Aconoidasida</taxon>
        <taxon>Haemosporida</taxon>
        <taxon>Plasmodiidae</taxon>
        <taxon>Plasmodium</taxon>
        <taxon>Plasmodium (Plasmodium)</taxon>
    </lineage>
</organism>
<dbReference type="VEuPathDB" id="PlasmoDB:PKNH_0215800"/>
<accession>B3KZU5</accession>